<evidence type="ECO:0000313" key="1">
    <source>
        <dbReference type="EMBL" id="MBW7572470.1"/>
    </source>
</evidence>
<dbReference type="RefSeq" id="WP_219964874.1">
    <property type="nucleotide sequence ID" value="NZ_JAGFNZ010000002.1"/>
</dbReference>
<comment type="caution">
    <text evidence="1">The sequence shown here is derived from an EMBL/GenBank/DDBJ whole genome shotgun (WGS) entry which is preliminary data.</text>
</comment>
<name>A0ABS7DMD7_9FIRM</name>
<dbReference type="Proteomes" id="UP000719942">
    <property type="component" value="Unassembled WGS sequence"/>
</dbReference>
<proteinExistence type="predicted"/>
<evidence type="ECO:0000313" key="2">
    <source>
        <dbReference type="Proteomes" id="UP000719942"/>
    </source>
</evidence>
<evidence type="ECO:0008006" key="3">
    <source>
        <dbReference type="Google" id="ProtNLM"/>
    </source>
</evidence>
<keyword evidence="2" id="KW-1185">Reference proteome</keyword>
<protein>
    <recommendedName>
        <fullName evidence="3">Phage head-tail adapter protein</fullName>
    </recommendedName>
</protein>
<dbReference type="EMBL" id="JAGFNZ010000002">
    <property type="protein sequence ID" value="MBW7572470.1"/>
    <property type="molecule type" value="Genomic_DNA"/>
</dbReference>
<reference evidence="1 2" key="1">
    <citation type="submission" date="2021-03" db="EMBL/GenBank/DDBJ databases">
        <title>Caproiciproducens sp. nov. isolated from feces of cow.</title>
        <authorList>
            <person name="Choi J.-Y."/>
        </authorList>
    </citation>
    <scope>NUCLEOTIDE SEQUENCE [LARGE SCALE GENOMIC DNA]</scope>
    <source>
        <strain evidence="1 2">AGMB10547</strain>
    </source>
</reference>
<organism evidence="1 2">
    <name type="scientific">Caproiciproducens faecalis</name>
    <dbReference type="NCBI Taxonomy" id="2820301"/>
    <lineage>
        <taxon>Bacteria</taxon>
        <taxon>Bacillati</taxon>
        <taxon>Bacillota</taxon>
        <taxon>Clostridia</taxon>
        <taxon>Eubacteriales</taxon>
        <taxon>Acutalibacteraceae</taxon>
        <taxon>Caproiciproducens</taxon>
    </lineage>
</organism>
<gene>
    <name evidence="1" type="ORF">J5W02_06550</name>
</gene>
<accession>A0ABS7DMD7</accession>
<sequence length="90" mass="10554">MFKDTQIQILNGSFQQIAETDADIQPFEKTMTFEDGIDIEITKRAFCEALPQIDDQSYLKNSSKLYKVMKIKPYSDYLELWLYECERGAI</sequence>